<dbReference type="InterPro" id="IPR023368">
    <property type="entry name" value="UPF0066_cons_site"/>
</dbReference>
<feature type="domain" description="TsaA-like" evidence="3">
    <location>
        <begin position="6"/>
        <end position="136"/>
    </location>
</feature>
<gene>
    <name evidence="4" type="primary">tsaA</name>
    <name evidence="4" type="ORF">ENM11_06890</name>
</gene>
<comment type="caution">
    <text evidence="4">The sequence shown here is derived from an EMBL/GenBank/DDBJ whole genome shotgun (WGS) entry which is preliminary data.</text>
</comment>
<dbReference type="GO" id="GO:0008168">
    <property type="term" value="F:methyltransferase activity"/>
    <property type="evidence" value="ECO:0007669"/>
    <property type="project" value="UniProtKB-KW"/>
</dbReference>
<protein>
    <submittedName>
        <fullName evidence="4">tRNA (N6-threonylcarbamoyladenosine(37)-N6)-methyltransferase TrmO</fullName>
    </submittedName>
</protein>
<dbReference type="AlphaFoldDB" id="A0A7C5LDG7"/>
<dbReference type="GO" id="GO:0032259">
    <property type="term" value="P:methylation"/>
    <property type="evidence" value="ECO:0007669"/>
    <property type="project" value="UniProtKB-KW"/>
</dbReference>
<evidence type="ECO:0000259" key="3">
    <source>
        <dbReference type="PROSITE" id="PS51668"/>
    </source>
</evidence>
<name>A0A7C5LDG7_CALS0</name>
<dbReference type="PROSITE" id="PS51668">
    <property type="entry name" value="TSAA_2"/>
    <property type="match status" value="1"/>
</dbReference>
<sequence>MEKIVLKPIGYVSQGMPVDKTVKWNRWTDPSTIIINEEYRPGLEGLEEYSHVFIIYFMHVSHPAELKIRPRSRADMPEVGVFASRAPSRPNPIGLTVCKLLEVGEGFLKVVGLDAYTGTPVLDIKPYDYYDVIKQPKVPSWFEKIWVERNNNLSTENP</sequence>
<dbReference type="NCBIfam" id="TIGR00104">
    <property type="entry name" value="tRNA_TsaA"/>
    <property type="match status" value="1"/>
</dbReference>
<dbReference type="InterPro" id="IPR036414">
    <property type="entry name" value="YaeB_N_sf"/>
</dbReference>
<dbReference type="PANTHER" id="PTHR12818">
    <property type="entry name" value="TRNA (ADENINE(37)-N6)-METHYLTRANSFERASE"/>
    <property type="match status" value="1"/>
</dbReference>
<evidence type="ECO:0000256" key="1">
    <source>
        <dbReference type="ARBA" id="ARBA00022691"/>
    </source>
</evidence>
<keyword evidence="4" id="KW-0489">Methyltransferase</keyword>
<dbReference type="InterPro" id="IPR040372">
    <property type="entry name" value="YaeB-like"/>
</dbReference>
<keyword evidence="1" id="KW-0949">S-adenosyl-L-methionine</keyword>
<proteinExistence type="inferred from homology"/>
<dbReference type="PANTHER" id="PTHR12818:SF0">
    <property type="entry name" value="TRNA (ADENINE(37)-N6)-METHYLTRANSFERASE"/>
    <property type="match status" value="1"/>
</dbReference>
<keyword evidence="4" id="KW-0808">Transferase</keyword>
<dbReference type="InterPro" id="IPR036413">
    <property type="entry name" value="YaeB-like_sf"/>
</dbReference>
<evidence type="ECO:0000256" key="2">
    <source>
        <dbReference type="ARBA" id="ARBA00033753"/>
    </source>
</evidence>
<evidence type="ECO:0000313" key="4">
    <source>
        <dbReference type="EMBL" id="HHK68859.1"/>
    </source>
</evidence>
<dbReference type="Pfam" id="PF01980">
    <property type="entry name" value="TrmO_N"/>
    <property type="match status" value="1"/>
</dbReference>
<comment type="similarity">
    <text evidence="2">Belongs to the tRNA methyltransferase O family.</text>
</comment>
<reference evidence="4" key="1">
    <citation type="journal article" date="2020" name="mSystems">
        <title>Genome- and Community-Level Interaction Insights into Carbon Utilization and Element Cycling Functions of Hydrothermarchaeota in Hydrothermal Sediment.</title>
        <authorList>
            <person name="Zhou Z."/>
            <person name="Liu Y."/>
            <person name="Xu W."/>
            <person name="Pan J."/>
            <person name="Luo Z.H."/>
            <person name="Li M."/>
        </authorList>
    </citation>
    <scope>NUCLEOTIDE SEQUENCE [LARGE SCALE GENOMIC DNA]</scope>
    <source>
        <strain evidence="4">SpSt-1056</strain>
    </source>
</reference>
<dbReference type="InterPro" id="IPR023370">
    <property type="entry name" value="TrmO-like_N"/>
</dbReference>
<dbReference type="EMBL" id="DRWN01000058">
    <property type="protein sequence ID" value="HHK68859.1"/>
    <property type="molecule type" value="Genomic_DNA"/>
</dbReference>
<dbReference type="SUPFAM" id="SSF118196">
    <property type="entry name" value="YaeB-like"/>
    <property type="match status" value="1"/>
</dbReference>
<dbReference type="Gene3D" id="2.40.30.70">
    <property type="entry name" value="YaeB-like"/>
    <property type="match status" value="1"/>
</dbReference>
<dbReference type="CDD" id="cd09281">
    <property type="entry name" value="UPF0066"/>
    <property type="match status" value="1"/>
</dbReference>
<dbReference type="PROSITE" id="PS01318">
    <property type="entry name" value="TSAA_1"/>
    <property type="match status" value="1"/>
</dbReference>
<accession>A0A7C5LDG7</accession>
<organism evidence="4">
    <name type="scientific">Caldiarchaeum subterraneum</name>
    <dbReference type="NCBI Taxonomy" id="311458"/>
    <lineage>
        <taxon>Archaea</taxon>
        <taxon>Nitrososphaerota</taxon>
        <taxon>Candidatus Caldarchaeales</taxon>
        <taxon>Candidatus Caldarchaeaceae</taxon>
        <taxon>Candidatus Caldarchaeum</taxon>
    </lineage>
</organism>